<accession>A0A0B6TZJ4</accession>
<proteinExistence type="predicted"/>
<keyword evidence="2" id="KW-0812">Transmembrane</keyword>
<dbReference type="RefSeq" id="WP_042622803.1">
    <property type="nucleotide sequence ID" value="NZ_CP007792.1"/>
</dbReference>
<dbReference type="GO" id="GO:0016740">
    <property type="term" value="F:transferase activity"/>
    <property type="evidence" value="ECO:0007669"/>
    <property type="project" value="UniProtKB-KW"/>
</dbReference>
<dbReference type="AlphaFoldDB" id="A0A0B6TZJ4"/>
<protein>
    <submittedName>
        <fullName evidence="4">Amino-acid N-acetyltransferase</fullName>
    </submittedName>
</protein>
<feature type="region of interest" description="Disordered" evidence="1">
    <location>
        <begin position="41"/>
        <end position="63"/>
    </location>
</feature>
<evidence type="ECO:0000313" key="5">
    <source>
        <dbReference type="Proteomes" id="UP000031928"/>
    </source>
</evidence>
<organism evidence="4 5">
    <name type="scientific">Corynebacterium marinum DSM 44953</name>
    <dbReference type="NCBI Taxonomy" id="1224162"/>
    <lineage>
        <taxon>Bacteria</taxon>
        <taxon>Bacillati</taxon>
        <taxon>Actinomycetota</taxon>
        <taxon>Actinomycetes</taxon>
        <taxon>Mycobacteriales</taxon>
        <taxon>Corynebacteriaceae</taxon>
        <taxon>Corynebacterium</taxon>
    </lineage>
</organism>
<keyword evidence="2" id="KW-1133">Transmembrane helix</keyword>
<dbReference type="KEGG" id="cmq:B840_12815"/>
<evidence type="ECO:0000256" key="2">
    <source>
        <dbReference type="SAM" id="Phobius"/>
    </source>
</evidence>
<dbReference type="Pfam" id="PF09851">
    <property type="entry name" value="SHOCT"/>
    <property type="match status" value="1"/>
</dbReference>
<dbReference type="HOGENOM" id="CLU_159099_1_2_11"/>
<evidence type="ECO:0000259" key="3">
    <source>
        <dbReference type="Pfam" id="PF09851"/>
    </source>
</evidence>
<reference evidence="4 5" key="1">
    <citation type="submission" date="2014-05" db="EMBL/GenBank/DDBJ databases">
        <title>Complete genome sequence of Corynebacterium marinum DSM 44953.</title>
        <authorList>
            <person name="Schaffert L."/>
            <person name="Albersmeier A."/>
            <person name="Kalinowski J."/>
            <person name="Ruckert C."/>
        </authorList>
    </citation>
    <scope>NUCLEOTIDE SEQUENCE [LARGE SCALE GENOMIC DNA]</scope>
    <source>
        <strain evidence="4 5">DSM 44953</strain>
        <plasmid evidence="4 5">pCmarinum1</plasmid>
    </source>
</reference>
<keyword evidence="4" id="KW-0614">Plasmid</keyword>
<feature type="domain" description="SHOCT" evidence="3">
    <location>
        <begin position="62"/>
        <end position="85"/>
    </location>
</feature>
<feature type="compositionally biased region" description="Basic and acidic residues" evidence="1">
    <location>
        <begin position="47"/>
        <end position="63"/>
    </location>
</feature>
<keyword evidence="5" id="KW-1185">Reference proteome</keyword>
<keyword evidence="4" id="KW-0808">Transferase</keyword>
<feature type="transmembrane region" description="Helical" evidence="2">
    <location>
        <begin position="15"/>
        <end position="38"/>
    </location>
</feature>
<dbReference type="Proteomes" id="UP000031928">
    <property type="component" value="Plasmid pCmarinum1"/>
</dbReference>
<geneLocation type="plasmid" evidence="4 5">
    <name>pCmarinum1</name>
</geneLocation>
<evidence type="ECO:0000256" key="1">
    <source>
        <dbReference type="SAM" id="MobiDB-lite"/>
    </source>
</evidence>
<name>A0A0B6TZJ4_9CORY</name>
<gene>
    <name evidence="4" type="ORF">B840_12815</name>
</gene>
<keyword evidence="2" id="KW-0472">Membrane</keyword>
<dbReference type="InterPro" id="IPR018649">
    <property type="entry name" value="SHOCT"/>
</dbReference>
<sequence length="92" mass="10427">MHWDGDHMGGWGMGMGWLVLALLVLGIVVLIMIMVGIFRGGIGRGPGGDDRAQGPERNRARDMLDERYARGEIDATEYDEKRRRLENRKDKD</sequence>
<dbReference type="OrthoDB" id="3748887at2"/>
<dbReference type="EMBL" id="CP007792">
    <property type="protein sequence ID" value="AJK70131.1"/>
    <property type="molecule type" value="Genomic_DNA"/>
</dbReference>
<evidence type="ECO:0000313" key="4">
    <source>
        <dbReference type="EMBL" id="AJK70131.1"/>
    </source>
</evidence>